<dbReference type="SUPFAM" id="SSF143865">
    <property type="entry name" value="CorA soluble domain-like"/>
    <property type="match status" value="1"/>
</dbReference>
<evidence type="ECO:0000256" key="2">
    <source>
        <dbReference type="ARBA" id="ARBA00009765"/>
    </source>
</evidence>
<keyword evidence="10" id="KW-1185">Reference proteome</keyword>
<dbReference type="EMBL" id="SDKM01000022">
    <property type="protein sequence ID" value="RYP84584.1"/>
    <property type="molecule type" value="Genomic_DNA"/>
</dbReference>
<dbReference type="InterPro" id="IPR045863">
    <property type="entry name" value="CorA_TM1_TM2"/>
</dbReference>
<dbReference type="Proteomes" id="UP000295198">
    <property type="component" value="Unassembled WGS sequence"/>
</dbReference>
<evidence type="ECO:0000256" key="8">
    <source>
        <dbReference type="SAM" id="Phobius"/>
    </source>
</evidence>
<keyword evidence="4" id="KW-1003">Cell membrane</keyword>
<dbReference type="InterPro" id="IPR045861">
    <property type="entry name" value="CorA_cytoplasmic_dom"/>
</dbReference>
<dbReference type="PANTHER" id="PTHR46494:SF1">
    <property type="entry name" value="CORA FAMILY METAL ION TRANSPORTER (EUROFUNG)"/>
    <property type="match status" value="1"/>
</dbReference>
<dbReference type="PANTHER" id="PTHR46494">
    <property type="entry name" value="CORA FAMILY METAL ION TRANSPORTER (EUROFUNG)"/>
    <property type="match status" value="1"/>
</dbReference>
<keyword evidence="6 8" id="KW-1133">Transmembrane helix</keyword>
<evidence type="ECO:0000256" key="3">
    <source>
        <dbReference type="ARBA" id="ARBA00022448"/>
    </source>
</evidence>
<dbReference type="GO" id="GO:0050897">
    <property type="term" value="F:cobalt ion binding"/>
    <property type="evidence" value="ECO:0007669"/>
    <property type="project" value="TreeGrafter"/>
</dbReference>
<dbReference type="SUPFAM" id="SSF144083">
    <property type="entry name" value="Magnesium transport protein CorA, transmembrane region"/>
    <property type="match status" value="1"/>
</dbReference>
<evidence type="ECO:0000313" key="9">
    <source>
        <dbReference type="EMBL" id="RYP84584.1"/>
    </source>
</evidence>
<evidence type="ECO:0000256" key="7">
    <source>
        <dbReference type="ARBA" id="ARBA00023136"/>
    </source>
</evidence>
<comment type="similarity">
    <text evidence="2">Belongs to the CorA metal ion transporter (MIT) (TC 1.A.35) family.</text>
</comment>
<protein>
    <submittedName>
        <fullName evidence="9">Magnesium transporter</fullName>
    </submittedName>
</protein>
<proteinExistence type="inferred from homology"/>
<dbReference type="Pfam" id="PF01544">
    <property type="entry name" value="CorA"/>
    <property type="match status" value="1"/>
</dbReference>
<comment type="caution">
    <text evidence="9">The sequence shown here is derived from an EMBL/GenBank/DDBJ whole genome shotgun (WGS) entry which is preliminary data.</text>
</comment>
<dbReference type="GO" id="GO:0005886">
    <property type="term" value="C:plasma membrane"/>
    <property type="evidence" value="ECO:0007669"/>
    <property type="project" value="UniProtKB-SubCell"/>
</dbReference>
<dbReference type="GO" id="GO:0000287">
    <property type="term" value="F:magnesium ion binding"/>
    <property type="evidence" value="ECO:0007669"/>
    <property type="project" value="TreeGrafter"/>
</dbReference>
<evidence type="ECO:0000256" key="6">
    <source>
        <dbReference type="ARBA" id="ARBA00022989"/>
    </source>
</evidence>
<dbReference type="Gene3D" id="1.20.58.340">
    <property type="entry name" value="Magnesium transport protein CorA, transmembrane region"/>
    <property type="match status" value="1"/>
</dbReference>
<dbReference type="GO" id="GO:0015087">
    <property type="term" value="F:cobalt ion transmembrane transporter activity"/>
    <property type="evidence" value="ECO:0007669"/>
    <property type="project" value="TreeGrafter"/>
</dbReference>
<accession>A0A4Q4ZBQ8</accession>
<evidence type="ECO:0000256" key="4">
    <source>
        <dbReference type="ARBA" id="ARBA00022475"/>
    </source>
</evidence>
<dbReference type="AlphaFoldDB" id="A0A4Q4ZBQ8"/>
<keyword evidence="7 8" id="KW-0472">Membrane</keyword>
<evidence type="ECO:0000256" key="1">
    <source>
        <dbReference type="ARBA" id="ARBA00004651"/>
    </source>
</evidence>
<keyword evidence="3" id="KW-0813">Transport</keyword>
<feature type="transmembrane region" description="Helical" evidence="8">
    <location>
        <begin position="323"/>
        <end position="346"/>
    </location>
</feature>
<dbReference type="GO" id="GO:0015095">
    <property type="term" value="F:magnesium ion transmembrane transporter activity"/>
    <property type="evidence" value="ECO:0007669"/>
    <property type="project" value="TreeGrafter"/>
</dbReference>
<evidence type="ECO:0000313" key="10">
    <source>
        <dbReference type="Proteomes" id="UP000295198"/>
    </source>
</evidence>
<organism evidence="9 10">
    <name type="scientific">Nocardioides guangzhouensis</name>
    <dbReference type="NCBI Taxonomy" id="2497878"/>
    <lineage>
        <taxon>Bacteria</taxon>
        <taxon>Bacillati</taxon>
        <taxon>Actinomycetota</taxon>
        <taxon>Actinomycetes</taxon>
        <taxon>Propionibacteriales</taxon>
        <taxon>Nocardioidaceae</taxon>
        <taxon>Nocardioides</taxon>
    </lineage>
</organism>
<evidence type="ECO:0000256" key="5">
    <source>
        <dbReference type="ARBA" id="ARBA00022692"/>
    </source>
</evidence>
<sequence length="379" mass="41924">MTGPVSHPRVDPPNPACCPGSRRTAAVLAAPRPPRHAGHMVGHLVDTAGHTVGLRVWYVDAQGVHPREADDVVELYAHEDGFFWIDVPLWDDDAAALLQGLGCHPMVISACQSRNYVPTVHGYEDHAFVTTQSPLLGERGHVHLLELDQIIGHHYLVTVHGPINPKLDVAEALVETEGAMSRLERGRFRPASPVELSYAITSSVARRQSGVIREVAAKLPGLEREVMDSQLRNPEELLETMFLIRHELQTTRTMAAQCQDIWIRMAEIGKLSDDADAALARDLAAQFDRVRSLADGEAQFLFGVIDLYQTKVHTKMTVAMERLAVIAAVTLPITAIASIYGMNVIVNESTHWTQLGLVLVAMLTISLLLLRWAHRQGWW</sequence>
<dbReference type="OrthoDB" id="4815667at2"/>
<name>A0A4Q4ZBQ8_9ACTN</name>
<gene>
    <name evidence="9" type="ORF">EKO23_15060</name>
</gene>
<feature type="transmembrane region" description="Helical" evidence="8">
    <location>
        <begin position="352"/>
        <end position="373"/>
    </location>
</feature>
<keyword evidence="5 8" id="KW-0812">Transmembrane</keyword>
<reference evidence="9 10" key="1">
    <citation type="submission" date="2019-01" db="EMBL/GenBank/DDBJ databases">
        <title>Nocardioides guangzhouensis sp. nov., an actinobacterium isolated from soil.</title>
        <authorList>
            <person name="Fu Y."/>
            <person name="Cai Y."/>
            <person name="Lin Z."/>
            <person name="Chen P."/>
        </authorList>
    </citation>
    <scope>NUCLEOTIDE SEQUENCE [LARGE SCALE GENOMIC DNA]</scope>
    <source>
        <strain evidence="9 10">130</strain>
    </source>
</reference>
<dbReference type="Gene3D" id="3.30.460.20">
    <property type="entry name" value="CorA soluble domain-like"/>
    <property type="match status" value="1"/>
</dbReference>
<dbReference type="InterPro" id="IPR002523">
    <property type="entry name" value="MgTranspt_CorA/ZnTranspt_ZntB"/>
</dbReference>
<comment type="subcellular location">
    <subcellularLocation>
        <location evidence="1">Cell membrane</location>
        <topology evidence="1">Multi-pass membrane protein</topology>
    </subcellularLocation>
</comment>